<reference evidence="11" key="1">
    <citation type="journal article" date="2013" name="Nat. Genet.">
        <title>The Capsella rubella genome and the genomic consequences of rapid mating system evolution.</title>
        <authorList>
            <person name="Slotte T."/>
            <person name="Hazzouri K.M."/>
            <person name="Agren J.A."/>
            <person name="Koenig D."/>
            <person name="Maumus F."/>
            <person name="Guo Y.L."/>
            <person name="Steige K."/>
            <person name="Platts A.E."/>
            <person name="Escobar J.S."/>
            <person name="Newman L.K."/>
            <person name="Wang W."/>
            <person name="Mandakova T."/>
            <person name="Vello E."/>
            <person name="Smith L.M."/>
            <person name="Henz S.R."/>
            <person name="Steffen J."/>
            <person name="Takuno S."/>
            <person name="Brandvain Y."/>
            <person name="Coop G."/>
            <person name="Andolfatto P."/>
            <person name="Hu T.T."/>
            <person name="Blanchette M."/>
            <person name="Clark R.M."/>
            <person name="Quesneville H."/>
            <person name="Nordborg M."/>
            <person name="Gaut B.S."/>
            <person name="Lysak M.A."/>
            <person name="Jenkins J."/>
            <person name="Grimwood J."/>
            <person name="Chapman J."/>
            <person name="Prochnik S."/>
            <person name="Shu S."/>
            <person name="Rokhsar D."/>
            <person name="Schmutz J."/>
            <person name="Weigel D."/>
            <person name="Wright S.I."/>
        </authorList>
    </citation>
    <scope>NUCLEOTIDE SEQUENCE [LARGE SCALE GENOMIC DNA]</scope>
    <source>
        <strain evidence="11">cv. Monte Gargano</strain>
    </source>
</reference>
<evidence type="ECO:0000259" key="9">
    <source>
        <dbReference type="Pfam" id="PF14372"/>
    </source>
</evidence>
<organism evidence="10 11">
    <name type="scientific">Capsella rubella</name>
    <dbReference type="NCBI Taxonomy" id="81985"/>
    <lineage>
        <taxon>Eukaryota</taxon>
        <taxon>Viridiplantae</taxon>
        <taxon>Streptophyta</taxon>
        <taxon>Embryophyta</taxon>
        <taxon>Tracheophyta</taxon>
        <taxon>Spermatophyta</taxon>
        <taxon>Magnoliopsida</taxon>
        <taxon>eudicotyledons</taxon>
        <taxon>Gunneridae</taxon>
        <taxon>Pentapetalae</taxon>
        <taxon>rosids</taxon>
        <taxon>malvids</taxon>
        <taxon>Brassicales</taxon>
        <taxon>Brassicaceae</taxon>
        <taxon>Camelineae</taxon>
        <taxon>Capsella</taxon>
    </lineage>
</organism>
<evidence type="ECO:0000256" key="6">
    <source>
        <dbReference type="ARBA" id="ARBA00023242"/>
    </source>
</evidence>
<dbReference type="SUPFAM" id="SSF53098">
    <property type="entry name" value="Ribonuclease H-like"/>
    <property type="match status" value="1"/>
</dbReference>
<dbReference type="Pfam" id="PF05699">
    <property type="entry name" value="Dimer_Tnp_hAT"/>
    <property type="match status" value="1"/>
</dbReference>
<name>R0HIV3_9BRAS</name>
<protein>
    <recommendedName>
        <fullName evidence="12">HAT C-terminal dimerisation domain-containing protein</fullName>
    </recommendedName>
</protein>
<keyword evidence="3" id="KW-0863">Zinc-finger</keyword>
<evidence type="ECO:0000256" key="5">
    <source>
        <dbReference type="ARBA" id="ARBA00023125"/>
    </source>
</evidence>
<dbReference type="InterPro" id="IPR052035">
    <property type="entry name" value="ZnF_BED_domain_contain"/>
</dbReference>
<evidence type="ECO:0000256" key="4">
    <source>
        <dbReference type="ARBA" id="ARBA00022833"/>
    </source>
</evidence>
<dbReference type="GO" id="GO:0008270">
    <property type="term" value="F:zinc ion binding"/>
    <property type="evidence" value="ECO:0007669"/>
    <property type="project" value="UniProtKB-KW"/>
</dbReference>
<evidence type="ECO:0000313" key="11">
    <source>
        <dbReference type="Proteomes" id="UP000029121"/>
    </source>
</evidence>
<dbReference type="InterPro" id="IPR008906">
    <property type="entry name" value="HATC_C_dom"/>
</dbReference>
<evidence type="ECO:0000256" key="7">
    <source>
        <dbReference type="SAM" id="MobiDB-lite"/>
    </source>
</evidence>
<keyword evidence="5" id="KW-0238">DNA-binding</keyword>
<sequence length="547" mass="63166">ARLAARKIDHSVVRELITLVIICHDLPFSFVEYPRVRELLKYLNPEYKTISRNTAVADVLKFHGIRKEQMKQELAGVGNRICLTCDVWRSISIEGYICLTAHYVDDSWKLKSKILSFCAMPPPHSGFELAKKVLSCLEDWGIEKKIFSLTLDNASSNDNMQSILRDQLSSRHGLLCDGEFFHIRCSAHVLNLIVQVGLKFVESPLHKIRETVKWIKWSEGRKDLFKECVIDVGIKYTAGLKMDVSTRWNSTYLMLGSVIKYRRAFSLLERAERNYKFCPSDEEWNKAEKIYTFLEPFYDITKLFSGTSYPTANLYFAQIWKIECLLNSYSNDGDMELQNMANEMRTKFDKYWEEYSIILSIGAILDPRMKVEILTYCFDKLDPSTTKAKVEVVKQKLNLLFDQYKSTPTSTNVSSSSRGTDFIAKTHSDFKAYEKRTILEEGKSKLAVYLEDDRLEMTFYEDMDVLEWWKNQTQRYGELARMACDVLSIPITSVAAESSFSIGAHVLNKYRSRLLPRHVEALKDLEDTEGEENSEGIEVEPNIDSNT</sequence>
<gene>
    <name evidence="10" type="ORF">CARUB_v10018444mg</name>
</gene>
<dbReference type="InterPro" id="IPR025525">
    <property type="entry name" value="hAT-like_transposase_RNase-H"/>
</dbReference>
<keyword evidence="11" id="KW-1185">Reference proteome</keyword>
<keyword evidence="2" id="KW-0479">Metal-binding</keyword>
<proteinExistence type="predicted"/>
<comment type="subcellular location">
    <subcellularLocation>
        <location evidence="1">Nucleus</location>
    </subcellularLocation>
</comment>
<dbReference type="STRING" id="81985.R0HIV3"/>
<dbReference type="GO" id="GO:0046983">
    <property type="term" value="F:protein dimerization activity"/>
    <property type="evidence" value="ECO:0007669"/>
    <property type="project" value="InterPro"/>
</dbReference>
<dbReference type="InterPro" id="IPR012337">
    <property type="entry name" value="RNaseH-like_sf"/>
</dbReference>
<feature type="non-terminal residue" evidence="10">
    <location>
        <position position="1"/>
    </location>
</feature>
<evidence type="ECO:0000259" key="8">
    <source>
        <dbReference type="Pfam" id="PF05699"/>
    </source>
</evidence>
<feature type="domain" description="HAT C-terminal dimerisation" evidence="8">
    <location>
        <begin position="446"/>
        <end position="522"/>
    </location>
</feature>
<feature type="compositionally biased region" description="Acidic residues" evidence="7">
    <location>
        <begin position="526"/>
        <end position="538"/>
    </location>
</feature>
<evidence type="ECO:0000256" key="3">
    <source>
        <dbReference type="ARBA" id="ARBA00022771"/>
    </source>
</evidence>
<dbReference type="eggNOG" id="KOG1121">
    <property type="taxonomic scope" value="Eukaryota"/>
</dbReference>
<dbReference type="EMBL" id="KB870809">
    <property type="protein sequence ID" value="EOA25135.1"/>
    <property type="molecule type" value="Genomic_DNA"/>
</dbReference>
<accession>R0HIV3</accession>
<feature type="domain" description="hAT-like transposase RNase-H fold" evidence="9">
    <location>
        <begin position="305"/>
        <end position="404"/>
    </location>
</feature>
<keyword evidence="4" id="KW-0862">Zinc</keyword>
<feature type="region of interest" description="Disordered" evidence="7">
    <location>
        <begin position="525"/>
        <end position="547"/>
    </location>
</feature>
<dbReference type="AlphaFoldDB" id="R0HIV3"/>
<evidence type="ECO:0000256" key="1">
    <source>
        <dbReference type="ARBA" id="ARBA00004123"/>
    </source>
</evidence>
<dbReference type="GO" id="GO:0003677">
    <property type="term" value="F:DNA binding"/>
    <property type="evidence" value="ECO:0007669"/>
    <property type="project" value="UniProtKB-KW"/>
</dbReference>
<dbReference type="Proteomes" id="UP000029121">
    <property type="component" value="Unassembled WGS sequence"/>
</dbReference>
<dbReference type="GO" id="GO:0005634">
    <property type="term" value="C:nucleus"/>
    <property type="evidence" value="ECO:0007669"/>
    <property type="project" value="UniProtKB-SubCell"/>
</dbReference>
<evidence type="ECO:0000313" key="10">
    <source>
        <dbReference type="EMBL" id="EOA25135.1"/>
    </source>
</evidence>
<keyword evidence="6" id="KW-0539">Nucleus</keyword>
<dbReference type="PANTHER" id="PTHR46481">
    <property type="entry name" value="ZINC FINGER BED DOMAIN-CONTAINING PROTEIN 4"/>
    <property type="match status" value="1"/>
</dbReference>
<evidence type="ECO:0000256" key="2">
    <source>
        <dbReference type="ARBA" id="ARBA00022723"/>
    </source>
</evidence>
<evidence type="ECO:0008006" key="12">
    <source>
        <dbReference type="Google" id="ProtNLM"/>
    </source>
</evidence>
<dbReference type="PANTHER" id="PTHR46481:SF10">
    <property type="entry name" value="ZINC FINGER BED DOMAIN-CONTAINING PROTEIN 39"/>
    <property type="match status" value="1"/>
</dbReference>
<dbReference type="Pfam" id="PF14372">
    <property type="entry name" value="hAT-like_RNase-H"/>
    <property type="match status" value="1"/>
</dbReference>